<gene>
    <name evidence="3" type="ORF">CI15_06365</name>
</gene>
<keyword evidence="2" id="KW-1133">Transmembrane helix</keyword>
<proteinExistence type="predicted"/>
<keyword evidence="4" id="KW-1185">Reference proteome</keyword>
<dbReference type="InterPro" id="IPR011009">
    <property type="entry name" value="Kinase-like_dom_sf"/>
</dbReference>
<dbReference type="Gene3D" id="1.10.510.10">
    <property type="entry name" value="Transferase(Phosphotransferase) domain 1"/>
    <property type="match status" value="1"/>
</dbReference>
<feature type="compositionally biased region" description="Polar residues" evidence="1">
    <location>
        <begin position="542"/>
        <end position="555"/>
    </location>
</feature>
<evidence type="ECO:0000256" key="2">
    <source>
        <dbReference type="SAM" id="Phobius"/>
    </source>
</evidence>
<comment type="caution">
    <text evidence="3">The sequence shown here is derived from an EMBL/GenBank/DDBJ whole genome shotgun (WGS) entry which is preliminary data.</text>
</comment>
<accession>A0A149PXU9</accession>
<keyword evidence="2" id="KW-0812">Transmembrane</keyword>
<evidence type="ECO:0000313" key="4">
    <source>
        <dbReference type="Proteomes" id="UP000075613"/>
    </source>
</evidence>
<keyword evidence="2" id="KW-0472">Membrane</keyword>
<evidence type="ECO:0008006" key="5">
    <source>
        <dbReference type="Google" id="ProtNLM"/>
    </source>
</evidence>
<name>A0A149PXU9_9BURK</name>
<sequence>MTYPTLEQYQEVLQHPNTAFLDAELARGSVATTGLGMPLAMCGGFALTYTVTTGGRKLAVRCFHKESRELQQRYDAVSRTLRGLSSPYFVAFDFLQAGVKVNGAGYPIVKMDWAQGTTLGEFVEKYYQDGPRLSKLIESLRKLAQYLEGQGIAHGDIQPGNVMVSADGATVQLIDYDGMFVPSLAHMKSAELGHRNFQHPGRSEKHFDARLDRFSFISMDLALRALRASPGLWNTTQSEPESFVFRANDFVAPLSSPTFAALSRIGDCSKDVASFAAVCNADILSTPTLVDFVAGRNIPAAPRYVAPAAGVQLSRTAYLAQHPVLDASQYGVVFKHIGQMVELVGKVVGVAQGKSRRGGRPYVFVNFGDWKGTCVKLAIWSDVLEKMTNAPNSGWVGRWLSIKGLVDPPYSSRKHGYTHLSITVSSASLVHQISEEEARYRLAPAYRVPNVTVTRNGDNESLLASMGRKAAAPAATRPIPPGTIGPQSANQQLLAQLQSRASSSAVGATAKPPPGSSRATSAAAARFPSGGASSSSAPKATRASSPTSTNASTGKNPRKGVPGWVYVVGFIVLWLLVKALARR</sequence>
<evidence type="ECO:0000256" key="1">
    <source>
        <dbReference type="SAM" id="MobiDB-lite"/>
    </source>
</evidence>
<reference evidence="3 4" key="1">
    <citation type="journal article" date="2015" name="Int. J. Syst. Evol. Microbiol.">
        <title>Burkholderia monticola sp. nov., isolated from mountain soil.</title>
        <authorList>
            <person name="Baek I."/>
            <person name="Seo B."/>
            <person name="Lee I."/>
            <person name="Yi H."/>
            <person name="Chun J."/>
        </authorList>
    </citation>
    <scope>NUCLEOTIDE SEQUENCE [LARGE SCALE GENOMIC DNA]</scope>
    <source>
        <strain evidence="3 4">JC2948</strain>
    </source>
</reference>
<dbReference type="STRING" id="1399968.CI15_06365"/>
<dbReference type="AlphaFoldDB" id="A0A149PXU9"/>
<organism evidence="3 4">
    <name type="scientific">Paraburkholderia monticola</name>
    <dbReference type="NCBI Taxonomy" id="1399968"/>
    <lineage>
        <taxon>Bacteria</taxon>
        <taxon>Pseudomonadati</taxon>
        <taxon>Pseudomonadota</taxon>
        <taxon>Betaproteobacteria</taxon>
        <taxon>Burkholderiales</taxon>
        <taxon>Burkholderiaceae</taxon>
        <taxon>Paraburkholderia</taxon>
    </lineage>
</organism>
<dbReference type="RefSeq" id="WP_062125339.1">
    <property type="nucleotide sequence ID" value="NZ_LRBG01000004.1"/>
</dbReference>
<feature type="region of interest" description="Disordered" evidence="1">
    <location>
        <begin position="466"/>
        <end position="558"/>
    </location>
</feature>
<dbReference type="Proteomes" id="UP000075613">
    <property type="component" value="Unassembled WGS sequence"/>
</dbReference>
<feature type="compositionally biased region" description="Low complexity" evidence="1">
    <location>
        <begin position="516"/>
        <end position="538"/>
    </location>
</feature>
<protein>
    <recommendedName>
        <fullName evidence="5">Serine/threonine protein kinase</fullName>
    </recommendedName>
</protein>
<feature type="compositionally biased region" description="Low complexity" evidence="1">
    <location>
        <begin position="484"/>
        <end position="505"/>
    </location>
</feature>
<dbReference type="EMBL" id="LRBG01000004">
    <property type="protein sequence ID" value="KXU89807.1"/>
    <property type="molecule type" value="Genomic_DNA"/>
</dbReference>
<feature type="compositionally biased region" description="Low complexity" evidence="1">
    <location>
        <begin position="467"/>
        <end position="477"/>
    </location>
</feature>
<evidence type="ECO:0000313" key="3">
    <source>
        <dbReference type="EMBL" id="KXU89807.1"/>
    </source>
</evidence>
<dbReference type="SUPFAM" id="SSF56112">
    <property type="entry name" value="Protein kinase-like (PK-like)"/>
    <property type="match status" value="1"/>
</dbReference>
<dbReference type="OrthoDB" id="9795390at2"/>
<feature type="transmembrane region" description="Helical" evidence="2">
    <location>
        <begin position="563"/>
        <end position="581"/>
    </location>
</feature>